<accession>A0A9P6PTP3</accession>
<evidence type="ECO:0000256" key="1">
    <source>
        <dbReference type="SAM" id="SignalP"/>
    </source>
</evidence>
<comment type="caution">
    <text evidence="2">The sequence shown here is derived from an EMBL/GenBank/DDBJ whole genome shotgun (WGS) entry which is preliminary data.</text>
</comment>
<feature type="signal peptide" evidence="1">
    <location>
        <begin position="1"/>
        <end position="18"/>
    </location>
</feature>
<reference evidence="2" key="1">
    <citation type="journal article" date="2020" name="Fungal Divers.">
        <title>Resolving the Mortierellaceae phylogeny through synthesis of multi-gene phylogenetics and phylogenomics.</title>
        <authorList>
            <person name="Vandepol N."/>
            <person name="Liber J."/>
            <person name="Desiro A."/>
            <person name="Na H."/>
            <person name="Kennedy M."/>
            <person name="Barry K."/>
            <person name="Grigoriev I.V."/>
            <person name="Miller A.N."/>
            <person name="O'Donnell K."/>
            <person name="Stajich J.E."/>
            <person name="Bonito G."/>
        </authorList>
    </citation>
    <scope>NUCLEOTIDE SEQUENCE</scope>
    <source>
        <strain evidence="2">BC1065</strain>
    </source>
</reference>
<keyword evidence="1" id="KW-0732">Signal</keyword>
<evidence type="ECO:0000313" key="2">
    <source>
        <dbReference type="EMBL" id="KAG0253880.1"/>
    </source>
</evidence>
<proteinExistence type="predicted"/>
<keyword evidence="3" id="KW-1185">Reference proteome</keyword>
<evidence type="ECO:0000313" key="3">
    <source>
        <dbReference type="Proteomes" id="UP000807716"/>
    </source>
</evidence>
<dbReference type="Proteomes" id="UP000807716">
    <property type="component" value="Unassembled WGS sequence"/>
</dbReference>
<organism evidence="2 3">
    <name type="scientific">Actinomortierella ambigua</name>
    <dbReference type="NCBI Taxonomy" id="1343610"/>
    <lineage>
        <taxon>Eukaryota</taxon>
        <taxon>Fungi</taxon>
        <taxon>Fungi incertae sedis</taxon>
        <taxon>Mucoromycota</taxon>
        <taxon>Mortierellomycotina</taxon>
        <taxon>Mortierellomycetes</taxon>
        <taxon>Mortierellales</taxon>
        <taxon>Mortierellaceae</taxon>
        <taxon>Actinomortierella</taxon>
    </lineage>
</organism>
<gene>
    <name evidence="2" type="ORF">DFQ27_007156</name>
</gene>
<feature type="chain" id="PRO_5040326368" evidence="1">
    <location>
        <begin position="19"/>
        <end position="132"/>
    </location>
</feature>
<dbReference type="AlphaFoldDB" id="A0A9P6PTP3"/>
<dbReference type="EMBL" id="JAAAJB010000551">
    <property type="protein sequence ID" value="KAG0253880.1"/>
    <property type="molecule type" value="Genomic_DNA"/>
</dbReference>
<protein>
    <submittedName>
        <fullName evidence="2">Uncharacterized protein</fullName>
    </submittedName>
</protein>
<sequence>MAVLLAFTTTSTMAQVTGLDCEPCVIKQLEAVKSCKEAKFELNKGYDLYKLTGAERACFCDVVSTPSMWDKCSSECPTETIEQLKASFKEAGQTKDGDKNMCDPSLLSQGTLSVPSKAGAALVAAAVALVAL</sequence>
<name>A0A9P6PTP3_9FUNG</name>